<dbReference type="RefSeq" id="WP_062677848.1">
    <property type="nucleotide sequence ID" value="NZ_LQYW01000045.1"/>
</dbReference>
<dbReference type="PANTHER" id="PTHR36558:SF1">
    <property type="entry name" value="RESTRICTION ENDONUCLEASE DOMAIN-CONTAINING PROTEIN-RELATED"/>
    <property type="match status" value="1"/>
</dbReference>
<dbReference type="Proteomes" id="UP000075324">
    <property type="component" value="Unassembled WGS sequence"/>
</dbReference>
<proteinExistence type="predicted"/>
<organism evidence="2 3">
    <name type="scientific">Parageobacillus toebii</name>
    <dbReference type="NCBI Taxonomy" id="153151"/>
    <lineage>
        <taxon>Bacteria</taxon>
        <taxon>Bacillati</taxon>
        <taxon>Bacillota</taxon>
        <taxon>Bacilli</taxon>
        <taxon>Bacillales</taxon>
        <taxon>Anoxybacillaceae</taxon>
        <taxon>Parageobacillus</taxon>
    </lineage>
</organism>
<dbReference type="Gene3D" id="3.90.1570.10">
    <property type="entry name" value="tt1808, chain A"/>
    <property type="match status" value="1"/>
</dbReference>
<dbReference type="CDD" id="cd06260">
    <property type="entry name" value="DUF820-like"/>
    <property type="match status" value="1"/>
</dbReference>
<dbReference type="Pfam" id="PF05685">
    <property type="entry name" value="Uma2"/>
    <property type="match status" value="1"/>
</dbReference>
<sequence length="188" mass="21947">MKREPSEPYSYQDYLQWEGRWELIDGVAYNMSPSPTWEHQFAIVELSFILRSYFQNKNCYVAIAPFDVRFSNDGDYERAPHVVQPDISVICHKHQLTNNGCLGAPTLVIEVLSPSTALKDRNEKFKLYEKFGVQEYWIVDPVYQTIEVFGFEDGFFKKREVFGKGQQLVSFIFPDLTVEVSSIFFQNE</sequence>
<feature type="domain" description="Putative restriction endonuclease" evidence="1">
    <location>
        <begin position="12"/>
        <end position="179"/>
    </location>
</feature>
<dbReference type="InterPro" id="IPR008538">
    <property type="entry name" value="Uma2"/>
</dbReference>
<gene>
    <name evidence="2" type="ORF">B4110_2764</name>
</gene>
<evidence type="ECO:0000313" key="3">
    <source>
        <dbReference type="Proteomes" id="UP000075324"/>
    </source>
</evidence>
<dbReference type="InterPro" id="IPR011335">
    <property type="entry name" value="Restrct_endonuc-II-like"/>
</dbReference>
<dbReference type="EMBL" id="LQYW01000045">
    <property type="protein sequence ID" value="KYD30811.1"/>
    <property type="molecule type" value="Genomic_DNA"/>
</dbReference>
<dbReference type="PANTHER" id="PTHR36558">
    <property type="entry name" value="GLR1098 PROTEIN"/>
    <property type="match status" value="1"/>
</dbReference>
<comment type="caution">
    <text evidence="2">The sequence shown here is derived from an EMBL/GenBank/DDBJ whole genome shotgun (WGS) entry which is preliminary data.</text>
</comment>
<dbReference type="InterPro" id="IPR012296">
    <property type="entry name" value="Nuclease_put_TT1808"/>
</dbReference>
<evidence type="ECO:0000259" key="1">
    <source>
        <dbReference type="Pfam" id="PF05685"/>
    </source>
</evidence>
<dbReference type="AlphaFoldDB" id="A0A150N280"/>
<name>A0A150N280_9BACL</name>
<protein>
    <recommendedName>
        <fullName evidence="1">Putative restriction endonuclease domain-containing protein</fullName>
    </recommendedName>
</protein>
<dbReference type="PATRIC" id="fig|153151.4.peg.2769"/>
<reference evidence="2 3" key="1">
    <citation type="submission" date="2016-01" db="EMBL/GenBank/DDBJ databases">
        <title>Draft Genome Sequences of Seven Thermophilic Sporeformers Isolated from Foods.</title>
        <authorList>
            <person name="Berendsen E.M."/>
            <person name="Wells-Bennik M.H."/>
            <person name="Krawcyk A.O."/>
            <person name="De Jong A."/>
            <person name="Holsappel S."/>
            <person name="Eijlander R.T."/>
            <person name="Kuipers O.P."/>
        </authorList>
    </citation>
    <scope>NUCLEOTIDE SEQUENCE [LARGE SCALE GENOMIC DNA]</scope>
    <source>
        <strain evidence="2 3">B4110</strain>
    </source>
</reference>
<evidence type="ECO:0000313" key="2">
    <source>
        <dbReference type="EMBL" id="KYD30811.1"/>
    </source>
</evidence>
<dbReference type="SUPFAM" id="SSF52980">
    <property type="entry name" value="Restriction endonuclease-like"/>
    <property type="match status" value="1"/>
</dbReference>
<accession>A0A150N280</accession>